<dbReference type="InterPro" id="IPR036291">
    <property type="entry name" value="NAD(P)-bd_dom_sf"/>
</dbReference>
<evidence type="ECO:0000313" key="4">
    <source>
        <dbReference type="Proteomes" id="UP000237351"/>
    </source>
</evidence>
<evidence type="ECO:0000256" key="1">
    <source>
        <dbReference type="ARBA" id="ARBA00006484"/>
    </source>
</evidence>
<dbReference type="InterPro" id="IPR002347">
    <property type="entry name" value="SDR_fam"/>
</dbReference>
<keyword evidence="4" id="KW-1185">Reference proteome</keyword>
<dbReference type="Pfam" id="PF00106">
    <property type="entry name" value="adh_short"/>
    <property type="match status" value="1"/>
</dbReference>
<name>A0A1W6N460_9PROT</name>
<protein>
    <recommendedName>
        <fullName evidence="5">Short-chain dehydrogenase</fullName>
    </recommendedName>
</protein>
<accession>A0A1W6N460</accession>
<keyword evidence="2" id="KW-0560">Oxidoreductase</keyword>
<evidence type="ECO:0000313" key="3">
    <source>
        <dbReference type="EMBL" id="ARN84548.1"/>
    </source>
</evidence>
<sequence>MFIQTILITGASSGIGAELSIVYAAPQTHLILLGRDQSRLEKIALQCKDRGAKITLGLLDIRHRDDFKSWFKRLTQKHSIDIAILNAGVGNFGRQENPIVIQEIFDVNLQGLLNTLLPIIEHMQKNKHGQIALMSSLASFKGYRGKGAYCASKAAVRVLGEGLRESLSAANIKVSVICPGFVVTPLTSHNTFPMPFLMSAQKAARIIRKGLEKNKPRIAFPWITYMFSLLMAILPPTLTEKISRLLPYR</sequence>
<gene>
    <name evidence="3" type="ORF">GQ61_03565</name>
</gene>
<dbReference type="PROSITE" id="PS00061">
    <property type="entry name" value="ADH_SHORT"/>
    <property type="match status" value="1"/>
</dbReference>
<reference evidence="3 4" key="1">
    <citation type="submission" date="2014-06" db="EMBL/GenBank/DDBJ databases">
        <title>The genome of the endonuclear symbiont Nucleicultrix amoebiphila.</title>
        <authorList>
            <person name="Schulz F."/>
            <person name="Horn M."/>
        </authorList>
    </citation>
    <scope>NUCLEOTIDE SEQUENCE [LARGE SCALE GENOMIC DNA]</scope>
    <source>
        <strain evidence="3 4">FS5</strain>
    </source>
</reference>
<dbReference type="SUPFAM" id="SSF51735">
    <property type="entry name" value="NAD(P)-binding Rossmann-fold domains"/>
    <property type="match status" value="1"/>
</dbReference>
<dbReference type="GO" id="GO:0016020">
    <property type="term" value="C:membrane"/>
    <property type="evidence" value="ECO:0007669"/>
    <property type="project" value="TreeGrafter"/>
</dbReference>
<dbReference type="OrthoDB" id="335726at2"/>
<dbReference type="Gene3D" id="3.40.50.720">
    <property type="entry name" value="NAD(P)-binding Rossmann-like Domain"/>
    <property type="match status" value="1"/>
</dbReference>
<evidence type="ECO:0008006" key="5">
    <source>
        <dbReference type="Google" id="ProtNLM"/>
    </source>
</evidence>
<dbReference type="PRINTS" id="PR00081">
    <property type="entry name" value="GDHRDH"/>
</dbReference>
<dbReference type="KEGG" id="naf:GQ61_03565"/>
<dbReference type="EMBL" id="CP008743">
    <property type="protein sequence ID" value="ARN84548.1"/>
    <property type="molecule type" value="Genomic_DNA"/>
</dbReference>
<dbReference type="PANTHER" id="PTHR44196:SF1">
    <property type="entry name" value="DEHYDROGENASE_REDUCTASE SDR FAMILY MEMBER 7B"/>
    <property type="match status" value="1"/>
</dbReference>
<proteinExistence type="inferred from homology"/>
<dbReference type="GO" id="GO:0016491">
    <property type="term" value="F:oxidoreductase activity"/>
    <property type="evidence" value="ECO:0007669"/>
    <property type="project" value="UniProtKB-KW"/>
</dbReference>
<dbReference type="PANTHER" id="PTHR44196">
    <property type="entry name" value="DEHYDROGENASE/REDUCTASE SDR FAMILY MEMBER 7B"/>
    <property type="match status" value="1"/>
</dbReference>
<comment type="similarity">
    <text evidence="1">Belongs to the short-chain dehydrogenases/reductases (SDR) family.</text>
</comment>
<dbReference type="Proteomes" id="UP000237351">
    <property type="component" value="Chromosome"/>
</dbReference>
<dbReference type="InterPro" id="IPR020904">
    <property type="entry name" value="Sc_DH/Rdtase_CS"/>
</dbReference>
<organism evidence="3 4">
    <name type="scientific">Candidatus Nucleicultrix amoebiphila FS5</name>
    <dbReference type="NCBI Taxonomy" id="1414854"/>
    <lineage>
        <taxon>Bacteria</taxon>
        <taxon>Pseudomonadati</taxon>
        <taxon>Pseudomonadota</taxon>
        <taxon>Alphaproteobacteria</taxon>
        <taxon>Holosporales</taxon>
        <taxon>Candidatus Nucleicultricaceae</taxon>
        <taxon>Candidatus Nucleicultrix</taxon>
    </lineage>
</organism>
<evidence type="ECO:0000256" key="2">
    <source>
        <dbReference type="ARBA" id="ARBA00023002"/>
    </source>
</evidence>
<dbReference type="STRING" id="1414854.GQ61_03565"/>
<dbReference type="AlphaFoldDB" id="A0A1W6N460"/>